<dbReference type="InterPro" id="IPR011765">
    <property type="entry name" value="Pept_M16_N"/>
</dbReference>
<dbReference type="PANTHER" id="PTHR43690">
    <property type="entry name" value="NARDILYSIN"/>
    <property type="match status" value="1"/>
</dbReference>
<feature type="chain" id="PRO_5004632651" evidence="6">
    <location>
        <begin position="20"/>
        <end position="290"/>
    </location>
</feature>
<dbReference type="RefSeq" id="WP_021583885.1">
    <property type="nucleotide sequence ID" value="NZ_AWET01000029.1"/>
</dbReference>
<keyword evidence="10" id="KW-1185">Reference proteome</keyword>
<keyword evidence="6" id="KW-0732">Signal</keyword>
<evidence type="ECO:0000259" key="8">
    <source>
        <dbReference type="Pfam" id="PF05193"/>
    </source>
</evidence>
<dbReference type="Gene3D" id="3.30.830.10">
    <property type="entry name" value="Metalloenzyme, LuxS/M16 peptidase-like"/>
    <property type="match status" value="1"/>
</dbReference>
<evidence type="ECO:0000256" key="2">
    <source>
        <dbReference type="ARBA" id="ARBA00022670"/>
    </source>
</evidence>
<evidence type="ECO:0000259" key="7">
    <source>
        <dbReference type="Pfam" id="PF00675"/>
    </source>
</evidence>
<dbReference type="Pfam" id="PF05193">
    <property type="entry name" value="Peptidase_M16_C"/>
    <property type="match status" value="1"/>
</dbReference>
<dbReference type="Pfam" id="PF00675">
    <property type="entry name" value="Peptidase_M16"/>
    <property type="match status" value="1"/>
</dbReference>
<feature type="domain" description="Peptidase M16 N-terminal" evidence="7">
    <location>
        <begin position="38"/>
        <end position="83"/>
    </location>
</feature>
<dbReference type="SUPFAM" id="SSF63411">
    <property type="entry name" value="LuxS/MPP-like metallohydrolase"/>
    <property type="match status" value="1"/>
</dbReference>
<proteinExistence type="inferred from homology"/>
<dbReference type="GO" id="GO:0046872">
    <property type="term" value="F:metal ion binding"/>
    <property type="evidence" value="ECO:0007669"/>
    <property type="project" value="InterPro"/>
</dbReference>
<evidence type="ECO:0000256" key="1">
    <source>
        <dbReference type="ARBA" id="ARBA00007261"/>
    </source>
</evidence>
<sequence>MKRYLTLITLFLTTLSLLAQTRNPLQVTEKRLSNGMQVWLNEDHTRPQVFGAVVVKAGSKDCPNTGIAHYFEHILFKGTDKIGTADYQSEKLWLDSITAKYDELARTKDVVRRSLIQKDINRLSLQAGEYAIPNEFQTLIQRFGGTQLNAYTSTDETVYHNFFVPQYINQWCELNSERFFSPVFRLFQNELEAVYEEKNRSSDDVFHNAIDDIQRRVFAGTPYAYPILGSTESIKNPQLSEMSAFYQRHYVAGNMELVLCGDIDADTIMPLLERTFGPITELKKASITVH</sequence>
<gene>
    <name evidence="9" type="ORF">HMPREF1218_1648</name>
</gene>
<dbReference type="InterPro" id="IPR007863">
    <property type="entry name" value="Peptidase_M16_C"/>
</dbReference>
<feature type="signal peptide" evidence="6">
    <location>
        <begin position="1"/>
        <end position="19"/>
    </location>
</feature>
<dbReference type="PANTHER" id="PTHR43690:SF17">
    <property type="entry name" value="PROTEIN YHJJ"/>
    <property type="match status" value="1"/>
</dbReference>
<evidence type="ECO:0000256" key="6">
    <source>
        <dbReference type="SAM" id="SignalP"/>
    </source>
</evidence>
<name>U2MI54_9BACT</name>
<dbReference type="EC" id="3.4.24.-" evidence="9"/>
<dbReference type="InterPro" id="IPR011249">
    <property type="entry name" value="Metalloenz_LuxS/M16"/>
</dbReference>
<keyword evidence="4" id="KW-0862">Zinc</keyword>
<keyword evidence="2" id="KW-0645">Protease</keyword>
<evidence type="ECO:0000256" key="4">
    <source>
        <dbReference type="ARBA" id="ARBA00022833"/>
    </source>
</evidence>
<keyword evidence="3 9" id="KW-0378">Hydrolase</keyword>
<dbReference type="InterPro" id="IPR050626">
    <property type="entry name" value="Peptidase_M16"/>
</dbReference>
<dbReference type="PATRIC" id="fig|1081904.3.peg.1251"/>
<comment type="similarity">
    <text evidence="1">Belongs to the peptidase M16 family.</text>
</comment>
<reference evidence="9 10" key="1">
    <citation type="submission" date="2013-08" db="EMBL/GenBank/DDBJ databases">
        <authorList>
            <person name="Durkin A.S."/>
            <person name="Haft D.R."/>
            <person name="McCorrison J."/>
            <person name="Torralba M."/>
            <person name="Gillis M."/>
            <person name="Haft D.H."/>
            <person name="Methe B."/>
            <person name="Sutton G."/>
            <person name="Nelson K.E."/>
        </authorList>
    </citation>
    <scope>NUCLEOTIDE SEQUENCE [LARGE SCALE GENOMIC DNA]</scope>
    <source>
        <strain evidence="9 10">F0068</strain>
    </source>
</reference>
<dbReference type="GO" id="GO:0006508">
    <property type="term" value="P:proteolysis"/>
    <property type="evidence" value="ECO:0007669"/>
    <property type="project" value="UniProtKB-KW"/>
</dbReference>
<accession>U2MI54</accession>
<evidence type="ECO:0000256" key="3">
    <source>
        <dbReference type="ARBA" id="ARBA00022801"/>
    </source>
</evidence>
<dbReference type="AlphaFoldDB" id="U2MI54"/>
<evidence type="ECO:0000256" key="5">
    <source>
        <dbReference type="ARBA" id="ARBA00023049"/>
    </source>
</evidence>
<dbReference type="Proteomes" id="UP000016600">
    <property type="component" value="Unassembled WGS sequence"/>
</dbReference>
<feature type="domain" description="Peptidase M16 C-terminal" evidence="8">
    <location>
        <begin position="241"/>
        <end position="280"/>
    </location>
</feature>
<dbReference type="GO" id="GO:0008237">
    <property type="term" value="F:metallopeptidase activity"/>
    <property type="evidence" value="ECO:0007669"/>
    <property type="project" value="UniProtKB-KW"/>
</dbReference>
<protein>
    <submittedName>
        <fullName evidence="9">Peptidase, M16 family</fullName>
        <ecNumber evidence="9">3.4.24.-</ecNumber>
    </submittedName>
</protein>
<evidence type="ECO:0000313" key="9">
    <source>
        <dbReference type="EMBL" id="ERK01340.1"/>
    </source>
</evidence>
<comment type="caution">
    <text evidence="9">The sequence shown here is derived from an EMBL/GenBank/DDBJ whole genome shotgun (WGS) entry which is preliminary data.</text>
</comment>
<dbReference type="EMBL" id="AWET01000029">
    <property type="protein sequence ID" value="ERK01340.1"/>
    <property type="molecule type" value="Genomic_DNA"/>
</dbReference>
<keyword evidence="5" id="KW-0482">Metalloprotease</keyword>
<evidence type="ECO:0000313" key="10">
    <source>
        <dbReference type="Proteomes" id="UP000016600"/>
    </source>
</evidence>
<organism evidence="9 10">
    <name type="scientific">Hoylesella pleuritidis F0068</name>
    <dbReference type="NCBI Taxonomy" id="1081904"/>
    <lineage>
        <taxon>Bacteria</taxon>
        <taxon>Pseudomonadati</taxon>
        <taxon>Bacteroidota</taxon>
        <taxon>Bacteroidia</taxon>
        <taxon>Bacteroidales</taxon>
        <taxon>Prevotellaceae</taxon>
        <taxon>Hoylesella</taxon>
    </lineage>
</organism>